<dbReference type="Proteomes" id="UP001055439">
    <property type="component" value="Chromosome 7"/>
</dbReference>
<proteinExistence type="predicted"/>
<organism evidence="1 2">
    <name type="scientific">Musa troglodytarum</name>
    <name type="common">fe'i banana</name>
    <dbReference type="NCBI Taxonomy" id="320322"/>
    <lineage>
        <taxon>Eukaryota</taxon>
        <taxon>Viridiplantae</taxon>
        <taxon>Streptophyta</taxon>
        <taxon>Embryophyta</taxon>
        <taxon>Tracheophyta</taxon>
        <taxon>Spermatophyta</taxon>
        <taxon>Magnoliopsida</taxon>
        <taxon>Liliopsida</taxon>
        <taxon>Zingiberales</taxon>
        <taxon>Musaceae</taxon>
        <taxon>Musa</taxon>
    </lineage>
</organism>
<accession>A0A9E7GMD6</accession>
<protein>
    <submittedName>
        <fullName evidence="1">Uncharacterized protein</fullName>
    </submittedName>
</protein>
<keyword evidence="2" id="KW-1185">Reference proteome</keyword>
<gene>
    <name evidence="1" type="ORF">MUK42_11861</name>
</gene>
<name>A0A9E7GMD6_9LILI</name>
<dbReference type="AlphaFoldDB" id="A0A9E7GMD6"/>
<evidence type="ECO:0000313" key="2">
    <source>
        <dbReference type="Proteomes" id="UP001055439"/>
    </source>
</evidence>
<dbReference type="EMBL" id="CP097509">
    <property type="protein sequence ID" value="URE17981.1"/>
    <property type="molecule type" value="Genomic_DNA"/>
</dbReference>
<reference evidence="1" key="1">
    <citation type="submission" date="2022-05" db="EMBL/GenBank/DDBJ databases">
        <title>The Musa troglodytarum L. genome provides insights into the mechanism of non-climacteric behaviour and enrichment of carotenoids.</title>
        <authorList>
            <person name="Wang J."/>
        </authorList>
    </citation>
    <scope>NUCLEOTIDE SEQUENCE</scope>
    <source>
        <tissue evidence="1">Leaf</tissue>
    </source>
</reference>
<evidence type="ECO:0000313" key="1">
    <source>
        <dbReference type="EMBL" id="URE17981.1"/>
    </source>
</evidence>
<sequence>MPSISQDGGRKRLTVVFKTITGKDPLEKQKWFYKGVGQCHGGGRGLGGAVGVLVAEEESSAAVLPVAPAMAAALVAGSHFRLSCLRRQHKSFHQYPYESIALNLAIKTEKEKTHAKPLPAPAPAAVALISIPNCSKNFASAEFGARFSSPTPNPQIGERGAEHILLTGAVGKISSNIALGRKKKSASEVEPEAEVGFIPVLDENTETPEALRHHLLEAGAAVRRGILGVALDVGQARRQADHLVPALRSVAREVCPPRAEQA</sequence>